<dbReference type="RefSeq" id="WP_184174982.1">
    <property type="nucleotide sequence ID" value="NZ_JACHGF010000004.1"/>
</dbReference>
<comment type="caution">
    <text evidence="2">The sequence shown here is derived from an EMBL/GenBank/DDBJ whole genome shotgun (WGS) entry which is preliminary data.</text>
</comment>
<protein>
    <submittedName>
        <fullName evidence="2">Uncharacterized protein</fullName>
    </submittedName>
</protein>
<gene>
    <name evidence="2" type="ORF">HNQ92_003193</name>
</gene>
<evidence type="ECO:0000313" key="3">
    <source>
        <dbReference type="Proteomes" id="UP000557307"/>
    </source>
</evidence>
<dbReference type="EMBL" id="JACHGF010000004">
    <property type="protein sequence ID" value="MBB5285045.1"/>
    <property type="molecule type" value="Genomic_DNA"/>
</dbReference>
<evidence type="ECO:0000256" key="1">
    <source>
        <dbReference type="SAM" id="Coils"/>
    </source>
</evidence>
<name>A0A840TQ65_9BACT</name>
<organism evidence="2 3">
    <name type="scientific">Rhabdobacter roseus</name>
    <dbReference type="NCBI Taxonomy" id="1655419"/>
    <lineage>
        <taxon>Bacteria</taxon>
        <taxon>Pseudomonadati</taxon>
        <taxon>Bacteroidota</taxon>
        <taxon>Cytophagia</taxon>
        <taxon>Cytophagales</taxon>
        <taxon>Cytophagaceae</taxon>
        <taxon>Rhabdobacter</taxon>
    </lineage>
</organism>
<feature type="coiled-coil region" evidence="1">
    <location>
        <begin position="30"/>
        <end position="72"/>
    </location>
</feature>
<reference evidence="2 3" key="1">
    <citation type="submission" date="2020-08" db="EMBL/GenBank/DDBJ databases">
        <title>Genomic Encyclopedia of Type Strains, Phase IV (KMG-IV): sequencing the most valuable type-strain genomes for metagenomic binning, comparative biology and taxonomic classification.</title>
        <authorList>
            <person name="Goeker M."/>
        </authorList>
    </citation>
    <scope>NUCLEOTIDE SEQUENCE [LARGE SCALE GENOMIC DNA]</scope>
    <source>
        <strain evidence="2 3">DSM 105074</strain>
    </source>
</reference>
<dbReference type="Proteomes" id="UP000557307">
    <property type="component" value="Unassembled WGS sequence"/>
</dbReference>
<evidence type="ECO:0000313" key="2">
    <source>
        <dbReference type="EMBL" id="MBB5285045.1"/>
    </source>
</evidence>
<keyword evidence="3" id="KW-1185">Reference proteome</keyword>
<keyword evidence="1" id="KW-0175">Coiled coil</keyword>
<sequence>MEITLKISVLPVEPSYSELRILFDALADYNKKIKLKAADYRQRAHELERSDIQRLDQEVDALDSLITKLSEEKGKIDWHSLIWLQ</sequence>
<proteinExistence type="predicted"/>
<accession>A0A840TQ65</accession>
<dbReference type="AlphaFoldDB" id="A0A840TQ65"/>